<reference evidence="4" key="1">
    <citation type="submission" date="2020-10" db="EMBL/GenBank/DDBJ databases">
        <authorList>
            <person name="Gilroy R."/>
        </authorList>
    </citation>
    <scope>NUCLEOTIDE SEQUENCE</scope>
    <source>
        <strain evidence="4">517</strain>
    </source>
</reference>
<evidence type="ECO:0000313" key="4">
    <source>
        <dbReference type="EMBL" id="MBO8424223.1"/>
    </source>
</evidence>
<evidence type="ECO:0000259" key="3">
    <source>
        <dbReference type="Pfam" id="PF03358"/>
    </source>
</evidence>
<dbReference type="AlphaFoldDB" id="A0A940DIG6"/>
<gene>
    <name evidence="4" type="ORF">IAB16_04325</name>
</gene>
<keyword evidence="1" id="KW-0285">Flavoprotein</keyword>
<feature type="domain" description="NADPH-dependent FMN reductase-like" evidence="3">
    <location>
        <begin position="1"/>
        <end position="149"/>
    </location>
</feature>
<evidence type="ECO:0000256" key="2">
    <source>
        <dbReference type="ARBA" id="ARBA00022643"/>
    </source>
</evidence>
<dbReference type="InterPro" id="IPR051796">
    <property type="entry name" value="ISF_SsuE-like"/>
</dbReference>
<dbReference type="Proteomes" id="UP000727857">
    <property type="component" value="Unassembled WGS sequence"/>
</dbReference>
<protein>
    <submittedName>
        <fullName evidence="4">Flavodoxin family protein</fullName>
    </submittedName>
</protein>
<proteinExistence type="predicted"/>
<evidence type="ECO:0000256" key="1">
    <source>
        <dbReference type="ARBA" id="ARBA00022630"/>
    </source>
</evidence>
<dbReference type="PANTHER" id="PTHR43278">
    <property type="entry name" value="NAD(P)H-DEPENDENT FMN-CONTAINING OXIDOREDUCTASE YWQN-RELATED"/>
    <property type="match status" value="1"/>
</dbReference>
<dbReference type="Gene3D" id="3.40.50.360">
    <property type="match status" value="1"/>
</dbReference>
<dbReference type="InterPro" id="IPR005025">
    <property type="entry name" value="FMN_Rdtase-like_dom"/>
</dbReference>
<keyword evidence="2" id="KW-0288">FMN</keyword>
<dbReference type="InterPro" id="IPR029039">
    <property type="entry name" value="Flavoprotein-like_sf"/>
</dbReference>
<reference evidence="4" key="2">
    <citation type="journal article" date="2021" name="PeerJ">
        <title>Extensive microbial diversity within the chicken gut microbiome revealed by metagenomics and culture.</title>
        <authorList>
            <person name="Gilroy R."/>
            <person name="Ravi A."/>
            <person name="Getino M."/>
            <person name="Pursley I."/>
            <person name="Horton D.L."/>
            <person name="Alikhan N.F."/>
            <person name="Baker D."/>
            <person name="Gharbi K."/>
            <person name="Hall N."/>
            <person name="Watson M."/>
            <person name="Adriaenssens E.M."/>
            <person name="Foster-Nyarko E."/>
            <person name="Jarju S."/>
            <person name="Secka A."/>
            <person name="Antonio M."/>
            <person name="Oren A."/>
            <person name="Chaudhuri R.R."/>
            <person name="La Ragione R."/>
            <person name="Hildebrand F."/>
            <person name="Pallen M.J."/>
        </authorList>
    </citation>
    <scope>NUCLEOTIDE SEQUENCE</scope>
    <source>
        <strain evidence="4">517</strain>
    </source>
</reference>
<comment type="caution">
    <text evidence="4">The sequence shown here is derived from an EMBL/GenBank/DDBJ whole genome shotgun (WGS) entry which is preliminary data.</text>
</comment>
<sequence length="205" mass="22222">MKVLLVNGSSRENGCTDRALKEVAKALNAEGIETEFFFIGSAPIADCIGCGSCRVKGKCIFDDVAVRLAEKAADFDGFVFGSPVYYAHPSARLLAVMDRAFYSGSKNFAFKPAAAIFSARRAGSVASMDVVNKHFSIASMPIVSSNYWNHVFGKQPSEVEEDGEGLMTMTNIGKNMAWLLKCIELGKKNGVSHPANDKVMTNFTR</sequence>
<name>A0A940DIG6_9FIRM</name>
<dbReference type="SUPFAM" id="SSF52218">
    <property type="entry name" value="Flavoproteins"/>
    <property type="match status" value="1"/>
</dbReference>
<dbReference type="PANTHER" id="PTHR43278:SF4">
    <property type="entry name" value="NAD(P)H-DEPENDENT FMN-CONTAINING OXIDOREDUCTASE YWQN-RELATED"/>
    <property type="match status" value="1"/>
</dbReference>
<dbReference type="Pfam" id="PF03358">
    <property type="entry name" value="FMN_red"/>
    <property type="match status" value="1"/>
</dbReference>
<dbReference type="EMBL" id="JADINF010000108">
    <property type="protein sequence ID" value="MBO8424223.1"/>
    <property type="molecule type" value="Genomic_DNA"/>
</dbReference>
<evidence type="ECO:0000313" key="5">
    <source>
        <dbReference type="Proteomes" id="UP000727857"/>
    </source>
</evidence>
<dbReference type="GO" id="GO:0016491">
    <property type="term" value="F:oxidoreductase activity"/>
    <property type="evidence" value="ECO:0007669"/>
    <property type="project" value="InterPro"/>
</dbReference>
<organism evidence="4 5">
    <name type="scientific">Candidatus Stercoripulliclostridium pullicola</name>
    <dbReference type="NCBI Taxonomy" id="2840953"/>
    <lineage>
        <taxon>Bacteria</taxon>
        <taxon>Bacillati</taxon>
        <taxon>Bacillota</taxon>
        <taxon>Clostridia</taxon>
        <taxon>Eubacteriales</taxon>
        <taxon>Candidatus Stercoripulliclostridium</taxon>
    </lineage>
</organism>
<accession>A0A940DIG6</accession>